<dbReference type="OrthoDB" id="3731075at2759"/>
<evidence type="ECO:0000313" key="2">
    <source>
        <dbReference type="EMBL" id="KAF4310453.1"/>
    </source>
</evidence>
<name>A0A8H4J2A5_9PEZI</name>
<feature type="chain" id="PRO_5036266359" evidence="1">
    <location>
        <begin position="21"/>
        <end position="209"/>
    </location>
</feature>
<feature type="signal peptide" evidence="1">
    <location>
        <begin position="1"/>
        <end position="20"/>
    </location>
</feature>
<evidence type="ECO:0000313" key="4">
    <source>
        <dbReference type="Proteomes" id="UP000572817"/>
    </source>
</evidence>
<dbReference type="EMBL" id="WWBZ02000015">
    <property type="protein sequence ID" value="KAF4310453.1"/>
    <property type="molecule type" value="Genomic_DNA"/>
</dbReference>
<accession>A0A8H4J2A5</accession>
<keyword evidence="4" id="KW-1185">Reference proteome</keyword>
<evidence type="ECO:0000256" key="1">
    <source>
        <dbReference type="SAM" id="SignalP"/>
    </source>
</evidence>
<sequence length="209" mass="22771">MLFDTSFLVSLGLLSGLTYAIPLPAATLEENLLKRLHTYPVPSVEVLKKHIRDPLPDTCVFYTGGTFEAASLYAAQAGKNILPDLDIDGWASPPYADACPLSMKFQQDLMSTGGVGWTEKDEYQYWDNMSQAFAEECVGDAFLVVNQARQLPASSHFVHTELPTIAANGKIKRLFWASCMNMPPYAEVSGMQLAWDRCGADGGGALVAV</sequence>
<dbReference type="EMBL" id="WWBZ02000008">
    <property type="protein sequence ID" value="KAF4311760.1"/>
    <property type="molecule type" value="Genomic_DNA"/>
</dbReference>
<keyword evidence="1" id="KW-0732">Signal</keyword>
<dbReference type="SUPFAM" id="SSF52309">
    <property type="entry name" value="N-(deoxy)ribosyltransferase-like"/>
    <property type="match status" value="1"/>
</dbReference>
<reference evidence="3 4" key="1">
    <citation type="submission" date="2020-04" db="EMBL/GenBank/DDBJ databases">
        <title>Genome Assembly and Annotation of Botryosphaeria dothidea sdau 11-99, a Latent Pathogen of Apple Fruit Ring Rot in China.</title>
        <authorList>
            <person name="Yu C."/>
            <person name="Diao Y."/>
            <person name="Lu Q."/>
            <person name="Zhao J."/>
            <person name="Cui S."/>
            <person name="Peng C."/>
            <person name="He B."/>
            <person name="Liu H."/>
        </authorList>
    </citation>
    <scope>NUCLEOTIDE SEQUENCE [LARGE SCALE GENOMIC DNA]</scope>
    <source>
        <strain evidence="3">Sdau11-99</strain>
        <strain evidence="4">sdau11-99</strain>
    </source>
</reference>
<organism evidence="3 4">
    <name type="scientific">Botryosphaeria dothidea</name>
    <dbReference type="NCBI Taxonomy" id="55169"/>
    <lineage>
        <taxon>Eukaryota</taxon>
        <taxon>Fungi</taxon>
        <taxon>Dikarya</taxon>
        <taxon>Ascomycota</taxon>
        <taxon>Pezizomycotina</taxon>
        <taxon>Dothideomycetes</taxon>
        <taxon>Dothideomycetes incertae sedis</taxon>
        <taxon>Botryosphaeriales</taxon>
        <taxon>Botryosphaeriaceae</taxon>
        <taxon>Botryosphaeria</taxon>
    </lineage>
</organism>
<proteinExistence type="predicted"/>
<comment type="caution">
    <text evidence="3">The sequence shown here is derived from an EMBL/GenBank/DDBJ whole genome shotgun (WGS) entry which is preliminary data.</text>
</comment>
<gene>
    <name evidence="3" type="ORF">GTA08_BOTSDO12650</name>
    <name evidence="2" type="ORF">GTA08_BOTSDO14012</name>
</gene>
<protein>
    <submittedName>
        <fullName evidence="3">Uncharacterized protein</fullName>
    </submittedName>
</protein>
<evidence type="ECO:0000313" key="3">
    <source>
        <dbReference type="EMBL" id="KAF4311760.1"/>
    </source>
</evidence>
<dbReference type="AlphaFoldDB" id="A0A8H4J2A5"/>
<dbReference type="Proteomes" id="UP000572817">
    <property type="component" value="Unassembled WGS sequence"/>
</dbReference>